<gene>
    <name evidence="1" type="ORF">AB0H72_32855</name>
</gene>
<sequence length="87" mass="9812">MTEIHLPTRAPHNRAMAATLQIWHNRDRGLIQRTLDGLKAMDHPAACRSGAPINGYAHAHQVMAAHAKHRGCPRYQAAFERTQQERP</sequence>
<comment type="caution">
    <text evidence="1">The sequence shown here is derived from an EMBL/GenBank/DDBJ whole genome shotgun (WGS) entry which is preliminary data.</text>
</comment>
<reference evidence="1 2" key="1">
    <citation type="submission" date="2024-06" db="EMBL/GenBank/DDBJ databases">
        <title>The Natural Products Discovery Center: Release of the First 8490 Sequenced Strains for Exploring Actinobacteria Biosynthetic Diversity.</title>
        <authorList>
            <person name="Kalkreuter E."/>
            <person name="Kautsar S.A."/>
            <person name="Yang D."/>
            <person name="Bader C.D."/>
            <person name="Teijaro C.N."/>
            <person name="Fluegel L."/>
            <person name="Davis C.M."/>
            <person name="Simpson J.R."/>
            <person name="Lauterbach L."/>
            <person name="Steele A.D."/>
            <person name="Gui C."/>
            <person name="Meng S."/>
            <person name="Li G."/>
            <person name="Viehrig K."/>
            <person name="Ye F."/>
            <person name="Su P."/>
            <person name="Kiefer A.F."/>
            <person name="Nichols A."/>
            <person name="Cepeda A.J."/>
            <person name="Yan W."/>
            <person name="Fan B."/>
            <person name="Jiang Y."/>
            <person name="Adhikari A."/>
            <person name="Zheng C.-J."/>
            <person name="Schuster L."/>
            <person name="Cowan T.M."/>
            <person name="Smanski M.J."/>
            <person name="Chevrette M.G."/>
            <person name="De Carvalho L.P.S."/>
            <person name="Shen B."/>
        </authorList>
    </citation>
    <scope>NUCLEOTIDE SEQUENCE [LARGE SCALE GENOMIC DNA]</scope>
    <source>
        <strain evidence="1 2">NPDC050671</strain>
    </source>
</reference>
<evidence type="ECO:0000313" key="1">
    <source>
        <dbReference type="EMBL" id="MEV0367486.1"/>
    </source>
</evidence>
<organism evidence="1 2">
    <name type="scientific">Nocardia fusca</name>
    <dbReference type="NCBI Taxonomy" id="941183"/>
    <lineage>
        <taxon>Bacteria</taxon>
        <taxon>Bacillati</taxon>
        <taxon>Actinomycetota</taxon>
        <taxon>Actinomycetes</taxon>
        <taxon>Mycobacteriales</taxon>
        <taxon>Nocardiaceae</taxon>
        <taxon>Nocardia</taxon>
    </lineage>
</organism>
<keyword evidence="2" id="KW-1185">Reference proteome</keyword>
<name>A0ABV3FII8_9NOCA</name>
<accession>A0ABV3FII8</accession>
<evidence type="ECO:0000313" key="2">
    <source>
        <dbReference type="Proteomes" id="UP001551658"/>
    </source>
</evidence>
<protein>
    <submittedName>
        <fullName evidence="1">Uncharacterized protein</fullName>
    </submittedName>
</protein>
<dbReference type="RefSeq" id="WP_357987100.1">
    <property type="nucleotide sequence ID" value="NZ_JBFAIH010000031.1"/>
</dbReference>
<dbReference type="Proteomes" id="UP001551658">
    <property type="component" value="Unassembled WGS sequence"/>
</dbReference>
<dbReference type="EMBL" id="JBFAIH010000031">
    <property type="protein sequence ID" value="MEV0367486.1"/>
    <property type="molecule type" value="Genomic_DNA"/>
</dbReference>
<proteinExistence type="predicted"/>